<dbReference type="InterPro" id="IPR045076">
    <property type="entry name" value="MutS"/>
</dbReference>
<name>A0ABD2ZS51_9GENT</name>
<reference evidence="1 2" key="1">
    <citation type="submission" date="2024-11" db="EMBL/GenBank/DDBJ databases">
        <title>A near-complete genome assembly of Cinchona calisaya.</title>
        <authorList>
            <person name="Lian D.C."/>
            <person name="Zhao X.W."/>
            <person name="Wei L."/>
        </authorList>
    </citation>
    <scope>NUCLEOTIDE SEQUENCE [LARGE SCALE GENOMIC DNA]</scope>
    <source>
        <tissue evidence="1">Nenye</tissue>
    </source>
</reference>
<dbReference type="PANTHER" id="PTHR48466">
    <property type="entry name" value="OS10G0509000 PROTEIN-RELATED"/>
    <property type="match status" value="1"/>
</dbReference>
<dbReference type="EMBL" id="JBJUIK010000007">
    <property type="protein sequence ID" value="KAL3522256.1"/>
    <property type="molecule type" value="Genomic_DNA"/>
</dbReference>
<dbReference type="AlphaFoldDB" id="A0ABD2ZS51"/>
<gene>
    <name evidence="1" type="ORF">ACH5RR_015090</name>
</gene>
<organism evidence="1 2">
    <name type="scientific">Cinchona calisaya</name>
    <dbReference type="NCBI Taxonomy" id="153742"/>
    <lineage>
        <taxon>Eukaryota</taxon>
        <taxon>Viridiplantae</taxon>
        <taxon>Streptophyta</taxon>
        <taxon>Embryophyta</taxon>
        <taxon>Tracheophyta</taxon>
        <taxon>Spermatophyta</taxon>
        <taxon>Magnoliopsida</taxon>
        <taxon>eudicotyledons</taxon>
        <taxon>Gunneridae</taxon>
        <taxon>Pentapetalae</taxon>
        <taxon>asterids</taxon>
        <taxon>lamiids</taxon>
        <taxon>Gentianales</taxon>
        <taxon>Rubiaceae</taxon>
        <taxon>Cinchonoideae</taxon>
        <taxon>Cinchoneae</taxon>
        <taxon>Cinchona</taxon>
    </lineage>
</organism>
<comment type="caution">
    <text evidence="1">The sequence shown here is derived from an EMBL/GenBank/DDBJ whole genome shotgun (WGS) entry which is preliminary data.</text>
</comment>
<accession>A0ABD2ZS51</accession>
<keyword evidence="2" id="KW-1185">Reference proteome</keyword>
<evidence type="ECO:0000313" key="2">
    <source>
        <dbReference type="Proteomes" id="UP001630127"/>
    </source>
</evidence>
<dbReference type="GO" id="GO:0004519">
    <property type="term" value="F:endonuclease activity"/>
    <property type="evidence" value="ECO:0007669"/>
    <property type="project" value="UniProtKB-KW"/>
</dbReference>
<proteinExistence type="predicted"/>
<evidence type="ECO:0000313" key="1">
    <source>
        <dbReference type="EMBL" id="KAL3522256.1"/>
    </source>
</evidence>
<sequence length="131" mass="15539">MIQDLCLIKRTLWSARHFVEQLEDFPAEEYLFERCSPLFEILRIFNFLMILEETEFCTNCKFSVFLDRASEDLELIRSEWKRNMENLELVLIQIATRIFQPGGIGKPLFSKSRPRMCVVVSASHSHYFQIV</sequence>
<dbReference type="Proteomes" id="UP001630127">
    <property type="component" value="Unassembled WGS sequence"/>
</dbReference>
<protein>
    <submittedName>
        <fullName evidence="1">Uncharacterized protein</fullName>
    </submittedName>
</protein>
<dbReference type="PANTHER" id="PTHR48466:SF1">
    <property type="entry name" value="SMR DOMAIN-CONTAINING PROTEIN"/>
    <property type="match status" value="1"/>
</dbReference>